<evidence type="ECO:0000256" key="7">
    <source>
        <dbReference type="ARBA" id="ARBA00023040"/>
    </source>
</evidence>
<dbReference type="PANTHER" id="PTHR24372:SF74">
    <property type="entry name" value="LP13728P"/>
    <property type="match status" value="1"/>
</dbReference>
<evidence type="ECO:0000256" key="10">
    <source>
        <dbReference type="ARBA" id="ARBA00023224"/>
    </source>
</evidence>
<keyword evidence="17" id="KW-1185">Reference proteome</keyword>
<keyword evidence="4 12" id="KW-0812">Transmembrane</keyword>
<dbReference type="PRINTS" id="PR00373">
    <property type="entry name" value="GLYCHORMONER"/>
</dbReference>
<dbReference type="OrthoDB" id="5981530at2759"/>
<dbReference type="EMBL" id="CAJFCV020000005">
    <property type="protein sequence ID" value="CAG9122189.1"/>
    <property type="molecule type" value="Genomic_DNA"/>
</dbReference>
<dbReference type="Pfam" id="PF13855">
    <property type="entry name" value="LRR_8"/>
    <property type="match status" value="2"/>
</dbReference>
<evidence type="ECO:0000313" key="17">
    <source>
        <dbReference type="Proteomes" id="UP000659654"/>
    </source>
</evidence>
<feature type="compositionally biased region" description="Basic and acidic residues" evidence="11">
    <location>
        <begin position="878"/>
        <end position="893"/>
    </location>
</feature>
<evidence type="ECO:0000256" key="5">
    <source>
        <dbReference type="ARBA" id="ARBA00022737"/>
    </source>
</evidence>
<feature type="transmembrane region" description="Helical" evidence="12">
    <location>
        <begin position="518"/>
        <end position="539"/>
    </location>
</feature>
<dbReference type="InterPro" id="IPR000276">
    <property type="entry name" value="GPCR_Rhodpsn"/>
</dbReference>
<evidence type="ECO:0000256" key="11">
    <source>
        <dbReference type="SAM" id="MobiDB-lite"/>
    </source>
</evidence>
<dbReference type="Proteomes" id="UP000095284">
    <property type="component" value="Unplaced"/>
</dbReference>
<feature type="transmembrane region" description="Helical" evidence="12">
    <location>
        <begin position="472"/>
        <end position="495"/>
    </location>
</feature>
<dbReference type="InterPro" id="IPR001611">
    <property type="entry name" value="Leu-rich_rpt"/>
</dbReference>
<sequence length="893" mass="102980">MVYILLFILFLVSVDAHLYGDYKEDSRHVRANIPLELVLEESCSLSIKYKSCRCGDQVDKTVCCCMDRHIQRVPKHLHWRMKTLFIYNTSISHIEHHSFHSYKFLEKLQILQNDKLEHVDKRAFEGLEKLFKLEISGSPFLRSLPEVIVPHAHRLQLLILRNNGLPEIPNFRIHRTGKFALERIDLSYNRIQSIKVGALDSLVTKVLLLNNNEIQEIEEYAFPGCEFGSLNISNNKELSTISPSAFSNIVHIEELDLSGSQITELPYDGLKEIKKLRLQRIPTLKRLPPILAFTNLHKADFTYPYHCCFLKYATKEYSKGNDQKFSSNYRQIQRRTCTKLRAKEEQAIRFRRAIASWSKSENLNAWFEKQARGLDINKFVDEPVQTEVQAYRKVFTEKSFVVQRCEEEAVANFYLNITCTPLPDALNPCEDIVSYPTLRIFLWPMWIIAIVGNISVWFIIAAVWHRRLRFHYFFMLNLSVADFLTGVYLAFLAFADFKTANQYYNHAVEWQTGWGCNVVGFISVFASELSIVSMLMIAFEIYYNARYAFYGKWMSSTTAYITIFLGYLYAFVMAALPLFGISSYEVSSICLPLSIDNVIDQIYLVGGLTTTALAFAGIILNYALINFMIRGDPTMPARAEDRQILIRTLVLIGTDMLCWLPTLFFGITAALGVPLITLTNAKICLILFYPINSCANPLIYVYMTKIWTDVKNKAPFFEVRSFKTEKSQVNRFYYNNSPRPEKNRSTSLHNDDAFHSRENQTTQTTSLNSTPRGSNSSTLFRHSAAEIEPLRRSEDRRDQTPETDCPRLERKRKSIPAIPTFRFRVSAIPEMSDISESSSNSQEENERRSSRKSQERKVSRLALEENCVNGKAENSESENSKAKKLERYDSLSI</sequence>
<dbReference type="GO" id="GO:0009755">
    <property type="term" value="P:hormone-mediated signaling pathway"/>
    <property type="evidence" value="ECO:0007669"/>
    <property type="project" value="TreeGrafter"/>
</dbReference>
<evidence type="ECO:0000256" key="2">
    <source>
        <dbReference type="ARBA" id="ARBA00022475"/>
    </source>
</evidence>
<dbReference type="AlphaFoldDB" id="A0A1I7RTR6"/>
<dbReference type="EMBL" id="CAJFDI010000005">
    <property type="protein sequence ID" value="CAD5231092.1"/>
    <property type="molecule type" value="Genomic_DNA"/>
</dbReference>
<keyword evidence="10" id="KW-0807">Transducer</keyword>
<evidence type="ECO:0000256" key="1">
    <source>
        <dbReference type="ARBA" id="ARBA00004651"/>
    </source>
</evidence>
<dbReference type="PANTHER" id="PTHR24372">
    <property type="entry name" value="GLYCOPROTEIN HORMONE RECEPTOR"/>
    <property type="match status" value="1"/>
</dbReference>
<dbReference type="SUPFAM" id="SSF52058">
    <property type="entry name" value="L domain-like"/>
    <property type="match status" value="1"/>
</dbReference>
<dbReference type="Gene3D" id="1.20.1070.10">
    <property type="entry name" value="Rhodopsin 7-helix transmembrane proteins"/>
    <property type="match status" value="1"/>
</dbReference>
<dbReference type="GO" id="GO:0007189">
    <property type="term" value="P:adenylate cyclase-activating G protein-coupled receptor signaling pathway"/>
    <property type="evidence" value="ECO:0007669"/>
    <property type="project" value="TreeGrafter"/>
</dbReference>
<dbReference type="PROSITE" id="PS50262">
    <property type="entry name" value="G_PROTEIN_RECEP_F1_2"/>
    <property type="match status" value="1"/>
</dbReference>
<evidence type="ECO:0000256" key="12">
    <source>
        <dbReference type="SAM" id="Phobius"/>
    </source>
</evidence>
<feature type="chain" id="PRO_5035359424" evidence="13">
    <location>
        <begin position="17"/>
        <end position="893"/>
    </location>
</feature>
<feature type="transmembrane region" description="Helical" evidence="12">
    <location>
        <begin position="440"/>
        <end position="460"/>
    </location>
</feature>
<protein>
    <submittedName>
        <fullName evidence="15">(pine wood nematode) hypothetical protein</fullName>
    </submittedName>
    <submittedName>
        <fullName evidence="18">G_PROTEIN_RECEP_F1_2 domain-containing protein</fullName>
    </submittedName>
</protein>
<organism evidence="16 18">
    <name type="scientific">Bursaphelenchus xylophilus</name>
    <name type="common">Pinewood nematode worm</name>
    <name type="synonym">Aphelenchoides xylophilus</name>
    <dbReference type="NCBI Taxonomy" id="6326"/>
    <lineage>
        <taxon>Eukaryota</taxon>
        <taxon>Metazoa</taxon>
        <taxon>Ecdysozoa</taxon>
        <taxon>Nematoda</taxon>
        <taxon>Chromadorea</taxon>
        <taxon>Rhabditida</taxon>
        <taxon>Tylenchina</taxon>
        <taxon>Tylenchomorpha</taxon>
        <taxon>Aphelenchoidea</taxon>
        <taxon>Aphelenchoididae</taxon>
        <taxon>Bursaphelenchus</taxon>
    </lineage>
</organism>
<dbReference type="GO" id="GO:0008528">
    <property type="term" value="F:G protein-coupled peptide receptor activity"/>
    <property type="evidence" value="ECO:0007669"/>
    <property type="project" value="TreeGrafter"/>
</dbReference>
<feature type="transmembrane region" description="Helical" evidence="12">
    <location>
        <begin position="644"/>
        <end position="671"/>
    </location>
</feature>
<dbReference type="InterPro" id="IPR002131">
    <property type="entry name" value="Gphrmn_rcpt_fam"/>
</dbReference>
<dbReference type="PRINTS" id="PR00237">
    <property type="entry name" value="GPCRRHODOPSN"/>
</dbReference>
<reference evidence="15" key="2">
    <citation type="submission" date="2020-09" db="EMBL/GenBank/DDBJ databases">
        <authorList>
            <person name="Kikuchi T."/>
        </authorList>
    </citation>
    <scope>NUCLEOTIDE SEQUENCE</scope>
    <source>
        <strain evidence="15">Ka4C1</strain>
    </source>
</reference>
<dbReference type="InterPro" id="IPR032675">
    <property type="entry name" value="LRR_dom_sf"/>
</dbReference>
<evidence type="ECO:0000259" key="14">
    <source>
        <dbReference type="PROSITE" id="PS50262"/>
    </source>
</evidence>
<dbReference type="Gene3D" id="3.80.10.10">
    <property type="entry name" value="Ribonuclease Inhibitor"/>
    <property type="match status" value="1"/>
</dbReference>
<dbReference type="Proteomes" id="UP000582659">
    <property type="component" value="Unassembled WGS sequence"/>
</dbReference>
<keyword evidence="8 12" id="KW-0472">Membrane</keyword>
<feature type="domain" description="G-protein coupled receptors family 1 profile" evidence="14">
    <location>
        <begin position="452"/>
        <end position="700"/>
    </location>
</feature>
<dbReference type="WBParaSite" id="BXY_0412100.1">
    <property type="protein sequence ID" value="BXY_0412100.1"/>
    <property type="gene ID" value="BXY_0412100"/>
</dbReference>
<keyword evidence="13" id="KW-0732">Signal</keyword>
<feature type="transmembrane region" description="Helical" evidence="12">
    <location>
        <begin position="560"/>
        <end position="582"/>
    </location>
</feature>
<keyword evidence="7" id="KW-0297">G-protein coupled receptor</keyword>
<evidence type="ECO:0000256" key="3">
    <source>
        <dbReference type="ARBA" id="ARBA00022614"/>
    </source>
</evidence>
<keyword evidence="6 12" id="KW-1133">Transmembrane helix</keyword>
<keyword evidence="5" id="KW-0677">Repeat</keyword>
<keyword evidence="3" id="KW-0433">Leucine-rich repeat</keyword>
<dbReference type="SUPFAM" id="SSF81321">
    <property type="entry name" value="Family A G protein-coupled receptor-like"/>
    <property type="match status" value="1"/>
</dbReference>
<evidence type="ECO:0000256" key="13">
    <source>
        <dbReference type="SAM" id="SignalP"/>
    </source>
</evidence>
<dbReference type="InterPro" id="IPR017452">
    <property type="entry name" value="GPCR_Rhodpsn_7TM"/>
</dbReference>
<keyword evidence="2" id="KW-1003">Cell membrane</keyword>
<dbReference type="Pfam" id="PF00001">
    <property type="entry name" value="7tm_1"/>
    <property type="match status" value="1"/>
</dbReference>
<evidence type="ECO:0000256" key="6">
    <source>
        <dbReference type="ARBA" id="ARBA00022989"/>
    </source>
</evidence>
<feature type="signal peptide" evidence="13">
    <location>
        <begin position="1"/>
        <end position="16"/>
    </location>
</feature>
<feature type="compositionally biased region" description="Polar residues" evidence="11">
    <location>
        <begin position="771"/>
        <end position="780"/>
    </location>
</feature>
<evidence type="ECO:0000313" key="16">
    <source>
        <dbReference type="Proteomes" id="UP000095284"/>
    </source>
</evidence>
<comment type="subcellular location">
    <subcellularLocation>
        <location evidence="1">Cell membrane</location>
        <topology evidence="1">Multi-pass membrane protein</topology>
    </subcellularLocation>
</comment>
<dbReference type="Proteomes" id="UP000659654">
    <property type="component" value="Unassembled WGS sequence"/>
</dbReference>
<evidence type="ECO:0000256" key="9">
    <source>
        <dbReference type="ARBA" id="ARBA00023170"/>
    </source>
</evidence>
<reference evidence="18" key="1">
    <citation type="submission" date="2016-11" db="UniProtKB">
        <authorList>
            <consortium name="WormBaseParasite"/>
        </authorList>
    </citation>
    <scope>IDENTIFICATION</scope>
</reference>
<evidence type="ECO:0000256" key="8">
    <source>
        <dbReference type="ARBA" id="ARBA00023136"/>
    </source>
</evidence>
<feature type="region of interest" description="Disordered" evidence="11">
    <location>
        <begin position="832"/>
        <end position="893"/>
    </location>
</feature>
<feature type="compositionally biased region" description="Low complexity" evidence="11">
    <location>
        <begin position="759"/>
        <end position="770"/>
    </location>
</feature>
<dbReference type="GO" id="GO:0005886">
    <property type="term" value="C:plasma membrane"/>
    <property type="evidence" value="ECO:0007669"/>
    <property type="project" value="UniProtKB-SubCell"/>
</dbReference>
<gene>
    <name evidence="15" type="ORF">BXYJ_LOCUS11308</name>
</gene>
<feature type="compositionally biased region" description="Basic and acidic residues" evidence="11">
    <location>
        <begin position="739"/>
        <end position="758"/>
    </location>
</feature>
<evidence type="ECO:0000256" key="4">
    <source>
        <dbReference type="ARBA" id="ARBA00022692"/>
    </source>
</evidence>
<feature type="compositionally biased region" description="Basic and acidic residues" evidence="11">
    <location>
        <begin position="783"/>
        <end position="808"/>
    </location>
</feature>
<keyword evidence="9" id="KW-0675">Receptor</keyword>
<evidence type="ECO:0000313" key="18">
    <source>
        <dbReference type="WBParaSite" id="BXY_0412100.1"/>
    </source>
</evidence>
<feature type="compositionally biased region" description="Basic and acidic residues" evidence="11">
    <location>
        <begin position="844"/>
        <end position="858"/>
    </location>
</feature>
<dbReference type="SMR" id="A0A1I7RTR6"/>
<proteinExistence type="predicted"/>
<dbReference type="GO" id="GO:0016500">
    <property type="term" value="F:protein-hormone receptor activity"/>
    <property type="evidence" value="ECO:0007669"/>
    <property type="project" value="InterPro"/>
</dbReference>
<feature type="region of interest" description="Disordered" evidence="11">
    <location>
        <begin position="733"/>
        <end position="813"/>
    </location>
</feature>
<feature type="transmembrane region" description="Helical" evidence="12">
    <location>
        <begin position="602"/>
        <end position="624"/>
    </location>
</feature>
<evidence type="ECO:0000313" key="15">
    <source>
        <dbReference type="EMBL" id="CAD5231092.1"/>
    </source>
</evidence>
<accession>A0A1I7RTR6</accession>
<dbReference type="eggNOG" id="KOG2087">
    <property type="taxonomic scope" value="Eukaryota"/>
</dbReference>
<name>A0A1I7RTR6_BURXY</name>